<proteinExistence type="inferred from homology"/>
<evidence type="ECO:0000256" key="2">
    <source>
        <dbReference type="ARBA" id="ARBA00022730"/>
    </source>
</evidence>
<dbReference type="Gene3D" id="3.10.290.10">
    <property type="entry name" value="RNA-binding S4 domain"/>
    <property type="match status" value="1"/>
</dbReference>
<dbReference type="KEGG" id="vao:FA707_09365"/>
<keyword evidence="4 5" id="KW-0648">Protein biosynthesis</keyword>
<name>A0A4D7CUY4_9ENTE</name>
<evidence type="ECO:0000256" key="5">
    <source>
        <dbReference type="HAMAP-Rule" id="MF_00871"/>
    </source>
</evidence>
<evidence type="ECO:0000259" key="6">
    <source>
        <dbReference type="SMART" id="SM00363"/>
    </source>
</evidence>
<dbReference type="InterPro" id="IPR036986">
    <property type="entry name" value="S4_RNA-bd_sf"/>
</dbReference>
<evidence type="ECO:0000313" key="7">
    <source>
        <dbReference type="EMBL" id="QCI87124.1"/>
    </source>
</evidence>
<keyword evidence="8" id="KW-1185">Reference proteome</keyword>
<dbReference type="AlphaFoldDB" id="A0A4D7CUY4"/>
<keyword evidence="3 5" id="KW-0694">RNA-binding</keyword>
<dbReference type="PIRSF" id="PIRSF038881">
    <property type="entry name" value="RNAbp_HP1423"/>
    <property type="match status" value="1"/>
</dbReference>
<dbReference type="GO" id="GO:0019843">
    <property type="term" value="F:rRNA binding"/>
    <property type="evidence" value="ECO:0007669"/>
    <property type="project" value="UniProtKB-UniRule"/>
</dbReference>
<evidence type="ECO:0000256" key="3">
    <source>
        <dbReference type="ARBA" id="ARBA00022884"/>
    </source>
</evidence>
<evidence type="ECO:0000256" key="1">
    <source>
        <dbReference type="ARBA" id="ARBA00022555"/>
    </source>
</evidence>
<gene>
    <name evidence="5" type="primary">rqcP</name>
    <name evidence="7" type="ORF">FA707_09365</name>
</gene>
<dbReference type="OrthoDB" id="9805210at2"/>
<dbReference type="Pfam" id="PF01479">
    <property type="entry name" value="S4"/>
    <property type="match status" value="1"/>
</dbReference>
<dbReference type="HAMAP" id="MF_00871">
    <property type="entry name" value="RqcP"/>
    <property type="match status" value="1"/>
</dbReference>
<accession>A0A4D7CUY4</accession>
<dbReference type="GO" id="GO:0000049">
    <property type="term" value="F:tRNA binding"/>
    <property type="evidence" value="ECO:0007669"/>
    <property type="project" value="UniProtKB-UniRule"/>
</dbReference>
<dbReference type="GO" id="GO:0043023">
    <property type="term" value="F:ribosomal large subunit binding"/>
    <property type="evidence" value="ECO:0007669"/>
    <property type="project" value="UniProtKB-UniRule"/>
</dbReference>
<keyword evidence="1 5" id="KW-0820">tRNA-binding</keyword>
<comment type="similarity">
    <text evidence="5">Belongs to the RqcP family.</text>
</comment>
<dbReference type="GO" id="GO:0072344">
    <property type="term" value="P:rescue of stalled ribosome"/>
    <property type="evidence" value="ECO:0007669"/>
    <property type="project" value="UniProtKB-UniRule"/>
</dbReference>
<dbReference type="SUPFAM" id="SSF55174">
    <property type="entry name" value="Alpha-L RNA-binding motif"/>
    <property type="match status" value="1"/>
</dbReference>
<dbReference type="InterPro" id="IPR025490">
    <property type="entry name" value="RqcP"/>
</dbReference>
<dbReference type="RefSeq" id="WP_136953946.1">
    <property type="nucleotide sequence ID" value="NZ_CP039712.1"/>
</dbReference>
<comment type="subunit">
    <text evidence="5">Associates with stalled 50S ribosomal subunits. Binds to RqcH, 23S rRNA and the P-site tRNA. Does not require RqcH for association with 50S subunits.</text>
</comment>
<dbReference type="Proteomes" id="UP000298615">
    <property type="component" value="Chromosome"/>
</dbReference>
<dbReference type="SMART" id="SM00363">
    <property type="entry name" value="S4"/>
    <property type="match status" value="1"/>
</dbReference>
<evidence type="ECO:0000256" key="4">
    <source>
        <dbReference type="ARBA" id="ARBA00022917"/>
    </source>
</evidence>
<dbReference type="CDD" id="cd00165">
    <property type="entry name" value="S4"/>
    <property type="match status" value="1"/>
</dbReference>
<dbReference type="InterPro" id="IPR002942">
    <property type="entry name" value="S4_RNA-bd"/>
</dbReference>
<dbReference type="EMBL" id="CP039712">
    <property type="protein sequence ID" value="QCI87124.1"/>
    <property type="molecule type" value="Genomic_DNA"/>
</dbReference>
<evidence type="ECO:0000313" key="8">
    <source>
        <dbReference type="Proteomes" id="UP000298615"/>
    </source>
</evidence>
<reference evidence="7 8" key="1">
    <citation type="submission" date="2019-04" db="EMBL/GenBank/DDBJ databases">
        <title>Vagococcus sp. nov., isolated from faeces of yaks (Bos grunniens).</title>
        <authorList>
            <person name="Ge Y."/>
        </authorList>
    </citation>
    <scope>NUCLEOTIDE SEQUENCE [LARGE SCALE GENOMIC DNA]</scope>
    <source>
        <strain evidence="7 8">MN-17</strain>
    </source>
</reference>
<comment type="function">
    <text evidence="5">Key component of the ribosome quality control system (RQC), a ribosome-associated complex that mediates the extraction of incompletely synthesized nascent chains from stalled ribosomes and their subsequent degradation. RqcH recruits Ala-charged tRNA, and with RqcP directs the elongation of stalled nascent chains on 50S ribosomal subunits, leading to non-templated C-terminal alanine extensions (Ala tail). The Ala tail promotes nascent chain degradation. RqcP is associated with the translocation-like movement of the peptidyl-tRNA from the A-site into the P-site.</text>
</comment>
<keyword evidence="2 5" id="KW-0699">rRNA-binding</keyword>
<protein>
    <recommendedName>
        <fullName evidence="5">RQC P-site tRNA stabilizing factor</fullName>
        <shortName evidence="5">RqcP</shortName>
    </recommendedName>
    <alternativeName>
        <fullName evidence="5">Ribosome-associated protein quality control protein P</fullName>
    </alternativeName>
</protein>
<dbReference type="PROSITE" id="PS50889">
    <property type="entry name" value="S4"/>
    <property type="match status" value="1"/>
</dbReference>
<organism evidence="7 8">
    <name type="scientific">Vagococcus zengguangii</name>
    <dbReference type="NCBI Taxonomy" id="2571750"/>
    <lineage>
        <taxon>Bacteria</taxon>
        <taxon>Bacillati</taxon>
        <taxon>Bacillota</taxon>
        <taxon>Bacilli</taxon>
        <taxon>Lactobacillales</taxon>
        <taxon>Enterococcaceae</taxon>
        <taxon>Vagococcus</taxon>
    </lineage>
</organism>
<sequence length="91" mass="10305">MRLDKFLKISRLIKRRSVAKEVADKGRISINDKLAKSSSKVAIGDKLTIVFGNKTLEVNVLALHESTKKEDAASMYEIIQEIDTREKPNFD</sequence>
<feature type="domain" description="RNA-binding S4" evidence="6">
    <location>
        <begin position="1"/>
        <end position="61"/>
    </location>
</feature>